<dbReference type="EMBL" id="LAVV01015469">
    <property type="protein sequence ID" value="KNZ43869.1"/>
    <property type="molecule type" value="Genomic_DNA"/>
</dbReference>
<protein>
    <submittedName>
        <fullName evidence="2">Uncharacterized protein</fullName>
    </submittedName>
</protein>
<name>A0A0L6U5T3_9BASI</name>
<dbReference type="AlphaFoldDB" id="A0A0L6U5T3"/>
<organism evidence="2 3">
    <name type="scientific">Puccinia sorghi</name>
    <dbReference type="NCBI Taxonomy" id="27349"/>
    <lineage>
        <taxon>Eukaryota</taxon>
        <taxon>Fungi</taxon>
        <taxon>Dikarya</taxon>
        <taxon>Basidiomycota</taxon>
        <taxon>Pucciniomycotina</taxon>
        <taxon>Pucciniomycetes</taxon>
        <taxon>Pucciniales</taxon>
        <taxon>Pucciniaceae</taxon>
        <taxon>Puccinia</taxon>
    </lineage>
</organism>
<dbReference type="Proteomes" id="UP000037035">
    <property type="component" value="Unassembled WGS sequence"/>
</dbReference>
<feature type="compositionally biased region" description="Polar residues" evidence="1">
    <location>
        <begin position="27"/>
        <end position="37"/>
    </location>
</feature>
<accession>A0A0L6U5T3</accession>
<comment type="caution">
    <text evidence="2">The sequence shown here is derived from an EMBL/GenBank/DDBJ whole genome shotgun (WGS) entry which is preliminary data.</text>
</comment>
<feature type="compositionally biased region" description="Low complexity" evidence="1">
    <location>
        <begin position="10"/>
        <end position="26"/>
    </location>
</feature>
<proteinExistence type="predicted"/>
<sequence length="146" mass="16430">MAAPPERSTQETSNTSTEESDNATSNAQINSITQTRSAGRGSPSKPWKIRRRSCSRLARLECPHGTRGRLQEIHNIYAIQNDRICRVSNPLKTKFKNMVDQKKPTGETACPPWIREAKSVKISHKVVVDQDSNSNEANVLKIYWPV</sequence>
<feature type="region of interest" description="Disordered" evidence="1">
    <location>
        <begin position="1"/>
        <end position="50"/>
    </location>
</feature>
<gene>
    <name evidence="2" type="ORF">VP01_977g3</name>
</gene>
<reference evidence="2 3" key="1">
    <citation type="submission" date="2015-08" db="EMBL/GenBank/DDBJ databases">
        <title>Next Generation Sequencing and Analysis of the Genome of Puccinia sorghi L Schw, the Causal Agent of Maize Common Rust.</title>
        <authorList>
            <person name="Rochi L."/>
            <person name="Burguener G."/>
            <person name="Darino M."/>
            <person name="Turjanski A."/>
            <person name="Kreff E."/>
            <person name="Dieguez M.J."/>
            <person name="Sacco F."/>
        </authorList>
    </citation>
    <scope>NUCLEOTIDE SEQUENCE [LARGE SCALE GENOMIC DNA]</scope>
    <source>
        <strain evidence="2 3">RO10H11247</strain>
    </source>
</reference>
<evidence type="ECO:0000313" key="3">
    <source>
        <dbReference type="Proteomes" id="UP000037035"/>
    </source>
</evidence>
<evidence type="ECO:0000313" key="2">
    <source>
        <dbReference type="EMBL" id="KNZ43869.1"/>
    </source>
</evidence>
<dbReference type="VEuPathDB" id="FungiDB:VP01_977g3"/>
<evidence type="ECO:0000256" key="1">
    <source>
        <dbReference type="SAM" id="MobiDB-lite"/>
    </source>
</evidence>
<keyword evidence="3" id="KW-1185">Reference proteome</keyword>
<dbReference type="PANTHER" id="PTHR34409:SF1">
    <property type="entry name" value="MYB-LIKE DOMAIN-CONTAINING PROTEIN"/>
    <property type="match status" value="1"/>
</dbReference>
<dbReference type="PANTHER" id="PTHR34409">
    <property type="entry name" value="SET DOMAIN-CONTAINING PROTEIN"/>
    <property type="match status" value="1"/>
</dbReference>